<dbReference type="Gene3D" id="2.30.40.10">
    <property type="entry name" value="Urease, subunit C, domain 1"/>
    <property type="match status" value="2"/>
</dbReference>
<dbReference type="InterPro" id="IPR012696">
    <property type="entry name" value="PhnM"/>
</dbReference>
<evidence type="ECO:0000259" key="1">
    <source>
        <dbReference type="Pfam" id="PF01979"/>
    </source>
</evidence>
<dbReference type="EMBL" id="CP045798">
    <property type="protein sequence ID" value="QNB44983.1"/>
    <property type="molecule type" value="Genomic_DNA"/>
</dbReference>
<dbReference type="InterPro" id="IPR051781">
    <property type="entry name" value="Metallo-dep_Hydrolase"/>
</dbReference>
<dbReference type="KEGG" id="tfr:BR63_00770"/>
<reference evidence="2 3" key="1">
    <citation type="journal article" date="2019" name="Front. Microbiol.">
        <title>Thermoanaerosceptrum fracticalcis gen. nov. sp. nov., a Novel Fumarate-Fermenting Microorganism From a Deep Fractured Carbonate Aquifer of the US Great Basin.</title>
        <authorList>
            <person name="Hamilton-Brehm S.D."/>
            <person name="Stewart L.E."/>
            <person name="Zavarin M."/>
            <person name="Caldwell M."/>
            <person name="Lawson P.A."/>
            <person name="Onstott T.C."/>
            <person name="Grzymski J."/>
            <person name="Neveux I."/>
            <person name="Lollar B.S."/>
            <person name="Russell C.E."/>
            <person name="Moser D.P."/>
        </authorList>
    </citation>
    <scope>NUCLEOTIDE SEQUENCE [LARGE SCALE GENOMIC DNA]</scope>
    <source>
        <strain evidence="2 3">DRI-13</strain>
    </source>
</reference>
<dbReference type="InterPro" id="IPR006680">
    <property type="entry name" value="Amidohydro-rel"/>
</dbReference>
<sequence length="393" mass="44441">MYLLTNGKLVLEDRVAENYELLIENGCISRIGPQGEMDNGSVPVIDAQGGYIAPGFIDIHSDYIEYMASPRPTSILDFKMAIKEVEKQLVNQGITTMYHSLSLYKDSFFSPKKIRTSENVKKLADHIEEINSGSSLIHHRFHARYEIDNVDDVPYLMEFIKQKKIHLLSFMDHTPGQGQYRNLEIYKETIKGYQEMTEDQLEKHIREAQQKEKLDLQTILILCKMARESDIPLASHDDDSVEKVELVKSWGTVISEFPIAIEVARAAKAREMFTVAGAPNVLLGGSHSGNLNAAQAIKEGCIDILCSDYYPASLLHAVFLLEKKYGQKLWEMFKLVSLNPARALGIADTYGSLAPGKRADLIIIEKDDKDDFPFITAVFVDGNLVSRLYYLRR</sequence>
<protein>
    <submittedName>
        <fullName evidence="2">Phosphonate metabolism protein PhnM</fullName>
    </submittedName>
</protein>
<dbReference type="NCBIfam" id="NF011987">
    <property type="entry name" value="PRK15446.2-3"/>
    <property type="match status" value="1"/>
</dbReference>
<dbReference type="Pfam" id="PF01979">
    <property type="entry name" value="Amidohydro_1"/>
    <property type="match status" value="1"/>
</dbReference>
<organism evidence="2 3">
    <name type="scientific">Thermanaerosceptrum fracticalcis</name>
    <dbReference type="NCBI Taxonomy" id="1712410"/>
    <lineage>
        <taxon>Bacteria</taxon>
        <taxon>Bacillati</taxon>
        <taxon>Bacillota</taxon>
        <taxon>Clostridia</taxon>
        <taxon>Eubacteriales</taxon>
        <taxon>Peptococcaceae</taxon>
        <taxon>Thermanaerosceptrum</taxon>
    </lineage>
</organism>
<evidence type="ECO:0000313" key="3">
    <source>
        <dbReference type="Proteomes" id="UP000515847"/>
    </source>
</evidence>
<dbReference type="NCBIfam" id="NF011990">
    <property type="entry name" value="PRK15446.2-6"/>
    <property type="match status" value="1"/>
</dbReference>
<dbReference type="RefSeq" id="WP_034425583.1">
    <property type="nucleotide sequence ID" value="NZ_CP045798.1"/>
</dbReference>
<dbReference type="Proteomes" id="UP000515847">
    <property type="component" value="Chromosome"/>
</dbReference>
<evidence type="ECO:0000313" key="2">
    <source>
        <dbReference type="EMBL" id="QNB44983.1"/>
    </source>
</evidence>
<dbReference type="GO" id="GO:0019700">
    <property type="term" value="P:organic phosphonate catabolic process"/>
    <property type="evidence" value="ECO:0007669"/>
    <property type="project" value="InterPro"/>
</dbReference>
<dbReference type="NCBIfam" id="TIGR02318">
    <property type="entry name" value="phosphono_phnM"/>
    <property type="match status" value="1"/>
</dbReference>
<dbReference type="OrthoDB" id="9776488at2"/>
<dbReference type="SUPFAM" id="SSF51556">
    <property type="entry name" value="Metallo-dependent hydrolases"/>
    <property type="match status" value="1"/>
</dbReference>
<proteinExistence type="predicted"/>
<accession>A0A7G6DYS9</accession>
<dbReference type="PANTHER" id="PTHR43135:SF3">
    <property type="entry name" value="ALPHA-D-RIBOSE 1-METHYLPHOSPHONATE 5-TRIPHOSPHATE DIPHOSPHATASE"/>
    <property type="match status" value="1"/>
</dbReference>
<gene>
    <name evidence="2" type="primary">phnM</name>
    <name evidence="2" type="ORF">BR63_00770</name>
</gene>
<dbReference type="NCBIfam" id="NF011984">
    <property type="entry name" value="PRK15446.1-5"/>
    <property type="match status" value="1"/>
</dbReference>
<dbReference type="SUPFAM" id="SSF51338">
    <property type="entry name" value="Composite domain of metallo-dependent hydrolases"/>
    <property type="match status" value="1"/>
</dbReference>
<dbReference type="InterPro" id="IPR011059">
    <property type="entry name" value="Metal-dep_hydrolase_composite"/>
</dbReference>
<dbReference type="PANTHER" id="PTHR43135">
    <property type="entry name" value="ALPHA-D-RIBOSE 1-METHYLPHOSPHONATE 5-TRIPHOSPHATE DIPHOSPHATASE"/>
    <property type="match status" value="1"/>
</dbReference>
<keyword evidence="3" id="KW-1185">Reference proteome</keyword>
<name>A0A7G6DYS9_THEFR</name>
<feature type="domain" description="Amidohydrolase-related" evidence="1">
    <location>
        <begin position="52"/>
        <end position="385"/>
    </location>
</feature>
<dbReference type="PIRSF" id="PIRSF038971">
    <property type="entry name" value="PhnM"/>
    <property type="match status" value="1"/>
</dbReference>
<dbReference type="AlphaFoldDB" id="A0A7G6DYS9"/>
<dbReference type="InterPro" id="IPR032466">
    <property type="entry name" value="Metal_Hydrolase"/>
</dbReference>
<dbReference type="GO" id="GO:0016810">
    <property type="term" value="F:hydrolase activity, acting on carbon-nitrogen (but not peptide) bonds"/>
    <property type="evidence" value="ECO:0007669"/>
    <property type="project" value="InterPro"/>
</dbReference>